<evidence type="ECO:0000256" key="1">
    <source>
        <dbReference type="SAM" id="SignalP"/>
    </source>
</evidence>
<dbReference type="Proteomes" id="UP000307440">
    <property type="component" value="Unassembled WGS sequence"/>
</dbReference>
<dbReference type="EMBL" id="ML210446">
    <property type="protein sequence ID" value="TFK17952.1"/>
    <property type="molecule type" value="Genomic_DNA"/>
</dbReference>
<accession>A0A5C3KDM3</accession>
<proteinExistence type="predicted"/>
<organism evidence="2 3">
    <name type="scientific">Coprinopsis marcescibilis</name>
    <name type="common">Agaric fungus</name>
    <name type="synonym">Psathyrella marcescibilis</name>
    <dbReference type="NCBI Taxonomy" id="230819"/>
    <lineage>
        <taxon>Eukaryota</taxon>
        <taxon>Fungi</taxon>
        <taxon>Dikarya</taxon>
        <taxon>Basidiomycota</taxon>
        <taxon>Agaricomycotina</taxon>
        <taxon>Agaricomycetes</taxon>
        <taxon>Agaricomycetidae</taxon>
        <taxon>Agaricales</taxon>
        <taxon>Agaricineae</taxon>
        <taxon>Psathyrellaceae</taxon>
        <taxon>Coprinopsis</taxon>
    </lineage>
</organism>
<sequence length="138" mass="15000">MGAQVRATEPSTYKELIVFVFFLISVTATPVHREASVTGEINLRLRREWGFTVALVLSSTSDTEKRTGQDGTPCVIVISSSTDPLCGPPSIALALFCDLIHTDFAVFGSSKSFQDFVLPNLSSASRTGEEATVLTQRW</sequence>
<gene>
    <name evidence="2" type="ORF">FA15DRAFT_760858</name>
</gene>
<name>A0A5C3KDM3_COPMA</name>
<keyword evidence="3" id="KW-1185">Reference proteome</keyword>
<reference evidence="2 3" key="1">
    <citation type="journal article" date="2019" name="Nat. Ecol. Evol.">
        <title>Megaphylogeny resolves global patterns of mushroom evolution.</title>
        <authorList>
            <person name="Varga T."/>
            <person name="Krizsan K."/>
            <person name="Foldi C."/>
            <person name="Dima B."/>
            <person name="Sanchez-Garcia M."/>
            <person name="Sanchez-Ramirez S."/>
            <person name="Szollosi G.J."/>
            <person name="Szarkandi J.G."/>
            <person name="Papp V."/>
            <person name="Albert L."/>
            <person name="Andreopoulos W."/>
            <person name="Angelini C."/>
            <person name="Antonin V."/>
            <person name="Barry K.W."/>
            <person name="Bougher N.L."/>
            <person name="Buchanan P."/>
            <person name="Buyck B."/>
            <person name="Bense V."/>
            <person name="Catcheside P."/>
            <person name="Chovatia M."/>
            <person name="Cooper J."/>
            <person name="Damon W."/>
            <person name="Desjardin D."/>
            <person name="Finy P."/>
            <person name="Geml J."/>
            <person name="Haridas S."/>
            <person name="Hughes K."/>
            <person name="Justo A."/>
            <person name="Karasinski D."/>
            <person name="Kautmanova I."/>
            <person name="Kiss B."/>
            <person name="Kocsube S."/>
            <person name="Kotiranta H."/>
            <person name="LaButti K.M."/>
            <person name="Lechner B.E."/>
            <person name="Liimatainen K."/>
            <person name="Lipzen A."/>
            <person name="Lukacs Z."/>
            <person name="Mihaltcheva S."/>
            <person name="Morgado L.N."/>
            <person name="Niskanen T."/>
            <person name="Noordeloos M.E."/>
            <person name="Ohm R.A."/>
            <person name="Ortiz-Santana B."/>
            <person name="Ovrebo C."/>
            <person name="Racz N."/>
            <person name="Riley R."/>
            <person name="Savchenko A."/>
            <person name="Shiryaev A."/>
            <person name="Soop K."/>
            <person name="Spirin V."/>
            <person name="Szebenyi C."/>
            <person name="Tomsovsky M."/>
            <person name="Tulloss R.E."/>
            <person name="Uehling J."/>
            <person name="Grigoriev I.V."/>
            <person name="Vagvolgyi C."/>
            <person name="Papp T."/>
            <person name="Martin F.M."/>
            <person name="Miettinen O."/>
            <person name="Hibbett D.S."/>
            <person name="Nagy L.G."/>
        </authorList>
    </citation>
    <scope>NUCLEOTIDE SEQUENCE [LARGE SCALE GENOMIC DNA]</scope>
    <source>
        <strain evidence="2 3">CBS 121175</strain>
    </source>
</reference>
<dbReference type="AlphaFoldDB" id="A0A5C3KDM3"/>
<keyword evidence="1" id="KW-0732">Signal</keyword>
<feature type="chain" id="PRO_5022872191" evidence="1">
    <location>
        <begin position="29"/>
        <end position="138"/>
    </location>
</feature>
<feature type="signal peptide" evidence="1">
    <location>
        <begin position="1"/>
        <end position="28"/>
    </location>
</feature>
<evidence type="ECO:0000313" key="3">
    <source>
        <dbReference type="Proteomes" id="UP000307440"/>
    </source>
</evidence>
<evidence type="ECO:0000313" key="2">
    <source>
        <dbReference type="EMBL" id="TFK17952.1"/>
    </source>
</evidence>
<protein>
    <submittedName>
        <fullName evidence="2">Uncharacterized protein</fullName>
    </submittedName>
</protein>